<feature type="transmembrane region" description="Helical" evidence="6">
    <location>
        <begin position="101"/>
        <end position="118"/>
    </location>
</feature>
<comment type="caution">
    <text evidence="8">The sequence shown here is derived from an EMBL/GenBank/DDBJ whole genome shotgun (WGS) entry which is preliminary data.</text>
</comment>
<sequence>MGANDRGKTYITVSAVLVALSTIVVGFRIVARWMRTTLGLDDYVICVSIILAYSMLGEAVFWARDGGLGKHMDELSIQEKIVFQKARIGEHSIACFFANEISYTLLIPSIKISILLLYRRIFTVRNFRIASLITGSLVVSWCLAVFITVLLQCRPIALNWNKTLNGTCIDPKQFFFGNAISNLLIDVVILALPIPMVLQLQLRLSQKLTILGIFLLGGFVCVASVMRVVTLDIFETMDTSYSVMEAATWTFVEPCVGIICACLPTLRPLLRTLCCSFSWSTDHSDGPPANYRMHRISSAAKNESGGRSDREWDNKRFGDEFALMGGSTKATVNGDNAS</sequence>
<dbReference type="PANTHER" id="PTHR33048">
    <property type="entry name" value="PTH11-LIKE INTEGRAL MEMBRANE PROTEIN (AFU_ORTHOLOGUE AFUA_5G11245)"/>
    <property type="match status" value="1"/>
</dbReference>
<keyword evidence="2 6" id="KW-0812">Transmembrane</keyword>
<keyword evidence="9" id="KW-1185">Reference proteome</keyword>
<feature type="transmembrane region" description="Helical" evidence="6">
    <location>
        <begin position="210"/>
        <end position="234"/>
    </location>
</feature>
<accession>A0A2G7G0V9</accession>
<dbReference type="Proteomes" id="UP000231358">
    <property type="component" value="Unassembled WGS sequence"/>
</dbReference>
<dbReference type="GO" id="GO:0016020">
    <property type="term" value="C:membrane"/>
    <property type="evidence" value="ECO:0007669"/>
    <property type="project" value="UniProtKB-SubCell"/>
</dbReference>
<evidence type="ECO:0000256" key="3">
    <source>
        <dbReference type="ARBA" id="ARBA00022989"/>
    </source>
</evidence>
<keyword evidence="3 6" id="KW-1133">Transmembrane helix</keyword>
<dbReference type="InterPro" id="IPR049326">
    <property type="entry name" value="Rhodopsin_dom_fungi"/>
</dbReference>
<feature type="transmembrane region" description="Helical" evidence="6">
    <location>
        <begin position="179"/>
        <end position="198"/>
    </location>
</feature>
<evidence type="ECO:0000313" key="9">
    <source>
        <dbReference type="Proteomes" id="UP000231358"/>
    </source>
</evidence>
<organism evidence="8 9">
    <name type="scientific">Aspergillus arachidicola</name>
    <dbReference type="NCBI Taxonomy" id="656916"/>
    <lineage>
        <taxon>Eukaryota</taxon>
        <taxon>Fungi</taxon>
        <taxon>Dikarya</taxon>
        <taxon>Ascomycota</taxon>
        <taxon>Pezizomycotina</taxon>
        <taxon>Eurotiomycetes</taxon>
        <taxon>Eurotiomycetidae</taxon>
        <taxon>Eurotiales</taxon>
        <taxon>Aspergillaceae</taxon>
        <taxon>Aspergillus</taxon>
        <taxon>Aspergillus subgen. Circumdati</taxon>
    </lineage>
</organism>
<dbReference type="STRING" id="656916.A0A2G7G0V9"/>
<evidence type="ECO:0000256" key="2">
    <source>
        <dbReference type="ARBA" id="ARBA00022692"/>
    </source>
</evidence>
<dbReference type="PANTHER" id="PTHR33048:SF163">
    <property type="entry name" value="INTEGRAL MEMBRANE PROTEIN (AFU_ORTHOLOGUE AFUA_8G05510)"/>
    <property type="match status" value="1"/>
</dbReference>
<comment type="similarity">
    <text evidence="5">Belongs to the SAT4 family.</text>
</comment>
<evidence type="ECO:0000313" key="8">
    <source>
        <dbReference type="EMBL" id="PIG85731.1"/>
    </source>
</evidence>
<name>A0A2G7G0V9_9EURO</name>
<proteinExistence type="inferred from homology"/>
<reference evidence="8 9" key="1">
    <citation type="submission" date="2017-05" db="EMBL/GenBank/DDBJ databases">
        <title>Genome sequence for an aflatoxigenic pathogen of Argentinian peanut, Aspergillus arachidicola.</title>
        <authorList>
            <person name="Moore G."/>
            <person name="Beltz S.B."/>
            <person name="Mack B.M."/>
        </authorList>
    </citation>
    <scope>NUCLEOTIDE SEQUENCE [LARGE SCALE GENOMIC DNA]</scope>
    <source>
        <strain evidence="8 9">CBS 117610</strain>
    </source>
</reference>
<dbReference type="EMBL" id="NEXV01000308">
    <property type="protein sequence ID" value="PIG85731.1"/>
    <property type="molecule type" value="Genomic_DNA"/>
</dbReference>
<comment type="subcellular location">
    <subcellularLocation>
        <location evidence="1">Membrane</location>
        <topology evidence="1">Multi-pass membrane protein</topology>
    </subcellularLocation>
</comment>
<feature type="transmembrane region" description="Helical" evidence="6">
    <location>
        <begin position="43"/>
        <end position="63"/>
    </location>
</feature>
<feature type="transmembrane region" description="Helical" evidence="6">
    <location>
        <begin position="12"/>
        <end position="31"/>
    </location>
</feature>
<feature type="domain" description="Rhodopsin" evidence="7">
    <location>
        <begin position="27"/>
        <end position="271"/>
    </location>
</feature>
<protein>
    <recommendedName>
        <fullName evidence="7">Rhodopsin domain-containing protein</fullName>
    </recommendedName>
</protein>
<evidence type="ECO:0000256" key="5">
    <source>
        <dbReference type="ARBA" id="ARBA00038359"/>
    </source>
</evidence>
<evidence type="ECO:0000256" key="4">
    <source>
        <dbReference type="ARBA" id="ARBA00023136"/>
    </source>
</evidence>
<evidence type="ECO:0000256" key="6">
    <source>
        <dbReference type="SAM" id="Phobius"/>
    </source>
</evidence>
<gene>
    <name evidence="8" type="ORF">AARAC_004072</name>
</gene>
<dbReference type="InterPro" id="IPR052337">
    <property type="entry name" value="SAT4-like"/>
</dbReference>
<dbReference type="Pfam" id="PF20684">
    <property type="entry name" value="Fung_rhodopsin"/>
    <property type="match status" value="1"/>
</dbReference>
<dbReference type="AlphaFoldDB" id="A0A2G7G0V9"/>
<evidence type="ECO:0000259" key="7">
    <source>
        <dbReference type="Pfam" id="PF20684"/>
    </source>
</evidence>
<feature type="transmembrane region" description="Helical" evidence="6">
    <location>
        <begin position="130"/>
        <end position="151"/>
    </location>
</feature>
<evidence type="ECO:0000256" key="1">
    <source>
        <dbReference type="ARBA" id="ARBA00004141"/>
    </source>
</evidence>
<keyword evidence="4 6" id="KW-0472">Membrane</keyword>